<organism evidence="2 3">
    <name type="scientific">Calycomorphotria hydatis</name>
    <dbReference type="NCBI Taxonomy" id="2528027"/>
    <lineage>
        <taxon>Bacteria</taxon>
        <taxon>Pseudomonadati</taxon>
        <taxon>Planctomycetota</taxon>
        <taxon>Planctomycetia</taxon>
        <taxon>Planctomycetales</taxon>
        <taxon>Planctomycetaceae</taxon>
        <taxon>Calycomorphotria</taxon>
    </lineage>
</organism>
<feature type="transmembrane region" description="Helical" evidence="1">
    <location>
        <begin position="77"/>
        <end position="103"/>
    </location>
</feature>
<dbReference type="Proteomes" id="UP000319976">
    <property type="component" value="Chromosome"/>
</dbReference>
<keyword evidence="1" id="KW-0472">Membrane</keyword>
<dbReference type="AlphaFoldDB" id="A0A517T8W3"/>
<feature type="transmembrane region" description="Helical" evidence="1">
    <location>
        <begin position="227"/>
        <end position="252"/>
    </location>
</feature>
<evidence type="ECO:0000313" key="2">
    <source>
        <dbReference type="EMBL" id="QDT64803.1"/>
    </source>
</evidence>
<feature type="transmembrane region" description="Helical" evidence="1">
    <location>
        <begin position="272"/>
        <end position="294"/>
    </location>
</feature>
<evidence type="ECO:0000313" key="3">
    <source>
        <dbReference type="Proteomes" id="UP000319976"/>
    </source>
</evidence>
<feature type="transmembrane region" description="Helical" evidence="1">
    <location>
        <begin position="41"/>
        <end position="65"/>
    </location>
</feature>
<keyword evidence="3" id="KW-1185">Reference proteome</keyword>
<feature type="transmembrane region" description="Helical" evidence="1">
    <location>
        <begin position="315"/>
        <end position="341"/>
    </location>
</feature>
<keyword evidence="1" id="KW-1133">Transmembrane helix</keyword>
<dbReference type="RefSeq" id="WP_145262262.1">
    <property type="nucleotide sequence ID" value="NZ_CP036316.1"/>
</dbReference>
<name>A0A517T8W3_9PLAN</name>
<gene>
    <name evidence="2" type="ORF">V22_20460</name>
</gene>
<sequence length="489" mass="54634">MGIAAETGETLIRSVIVVVLSLLMAQIVRPTTGSNATKSSLAWWMLAGISVMPEWILGYGLVNFVCSTVRWPWLNEGVLVAMLSIKGMAINVFLMSISGAAPISPSAFQLRKISLQSVPMVQREVLLLPYRMRGQWFSLLLPACFTFLWTFQQFDLLTLMTTTRSWTVAVFDRVAAFGFSALEWKSLMWPVVVQIVLLVPIGYWFFCQWSEGIDDASKSVHSRRRVVTGWCTLSVAFAITLLPFALICWDSAPAMASVVSSKFLRSFPWSSMGASLLVAGTAALSAMLMSHFLMGCFTKRWSSLTKLRKSVHAGITLLSGGLLCVCLCGALVISILLLRLFQLPLLSGLYETTIPMIVGQTCFLLPRAVLLHLLMNHQRGNAAFHLTNVLSNQRDPHQRQSGRKLWWSMRGRAFWDQFALLTWWAYFDLTTADLLAPVAMAPLSSHLYNLMHYGHNATLSLLTFVSVLVPAVLFVLIRWLVPYLAVLWK</sequence>
<dbReference type="EMBL" id="CP036316">
    <property type="protein sequence ID" value="QDT64803.1"/>
    <property type="molecule type" value="Genomic_DNA"/>
</dbReference>
<proteinExistence type="predicted"/>
<keyword evidence="1" id="KW-0812">Transmembrane</keyword>
<evidence type="ECO:0000256" key="1">
    <source>
        <dbReference type="SAM" id="Phobius"/>
    </source>
</evidence>
<feature type="transmembrane region" description="Helical" evidence="1">
    <location>
        <begin position="187"/>
        <end position="206"/>
    </location>
</feature>
<protein>
    <submittedName>
        <fullName evidence="2">Uncharacterized protein</fullName>
    </submittedName>
</protein>
<reference evidence="2 3" key="1">
    <citation type="submission" date="2019-02" db="EMBL/GenBank/DDBJ databases">
        <title>Deep-cultivation of Planctomycetes and their phenomic and genomic characterization uncovers novel biology.</title>
        <authorList>
            <person name="Wiegand S."/>
            <person name="Jogler M."/>
            <person name="Boedeker C."/>
            <person name="Pinto D."/>
            <person name="Vollmers J."/>
            <person name="Rivas-Marin E."/>
            <person name="Kohn T."/>
            <person name="Peeters S.H."/>
            <person name="Heuer A."/>
            <person name="Rast P."/>
            <person name="Oberbeckmann S."/>
            <person name="Bunk B."/>
            <person name="Jeske O."/>
            <person name="Meyerdierks A."/>
            <person name="Storesund J.E."/>
            <person name="Kallscheuer N."/>
            <person name="Luecker S."/>
            <person name="Lage O.M."/>
            <person name="Pohl T."/>
            <person name="Merkel B.J."/>
            <person name="Hornburger P."/>
            <person name="Mueller R.-W."/>
            <person name="Bruemmer F."/>
            <person name="Labrenz M."/>
            <person name="Spormann A.M."/>
            <person name="Op den Camp H."/>
            <person name="Overmann J."/>
            <person name="Amann R."/>
            <person name="Jetten M.S.M."/>
            <person name="Mascher T."/>
            <person name="Medema M.H."/>
            <person name="Devos D.P."/>
            <person name="Kaster A.-K."/>
            <person name="Ovreas L."/>
            <person name="Rohde M."/>
            <person name="Galperin M.Y."/>
            <person name="Jogler C."/>
        </authorList>
    </citation>
    <scope>NUCLEOTIDE SEQUENCE [LARGE SCALE GENOMIC DNA]</scope>
    <source>
        <strain evidence="2 3">V22</strain>
    </source>
</reference>
<dbReference type="KEGG" id="chya:V22_20460"/>
<dbReference type="OrthoDB" id="254112at2"/>
<feature type="transmembrane region" description="Helical" evidence="1">
    <location>
        <begin position="418"/>
        <end position="439"/>
    </location>
</feature>
<accession>A0A517T8W3</accession>
<feature type="transmembrane region" description="Helical" evidence="1">
    <location>
        <begin position="12"/>
        <end position="29"/>
    </location>
</feature>
<feature type="transmembrane region" description="Helical" evidence="1">
    <location>
        <begin position="459"/>
        <end position="481"/>
    </location>
</feature>
<feature type="transmembrane region" description="Helical" evidence="1">
    <location>
        <begin position="353"/>
        <end position="374"/>
    </location>
</feature>